<comment type="caution">
    <text evidence="2">The sequence shown here is derived from an EMBL/GenBank/DDBJ whole genome shotgun (WGS) entry which is preliminary data.</text>
</comment>
<evidence type="ECO:0000313" key="2">
    <source>
        <dbReference type="EMBL" id="KKL98224.1"/>
    </source>
</evidence>
<feature type="region of interest" description="Disordered" evidence="1">
    <location>
        <begin position="1"/>
        <end position="25"/>
    </location>
</feature>
<evidence type="ECO:0000256" key="1">
    <source>
        <dbReference type="SAM" id="MobiDB-lite"/>
    </source>
</evidence>
<dbReference type="EMBL" id="LAZR01017971">
    <property type="protein sequence ID" value="KKL98224.1"/>
    <property type="molecule type" value="Genomic_DNA"/>
</dbReference>
<organism evidence="2">
    <name type="scientific">marine sediment metagenome</name>
    <dbReference type="NCBI Taxonomy" id="412755"/>
    <lineage>
        <taxon>unclassified sequences</taxon>
        <taxon>metagenomes</taxon>
        <taxon>ecological metagenomes</taxon>
    </lineage>
</organism>
<gene>
    <name evidence="2" type="ORF">LCGC14_1826540</name>
</gene>
<name>A0A0F9GH89_9ZZZZ</name>
<reference evidence="2" key="1">
    <citation type="journal article" date="2015" name="Nature">
        <title>Complex archaea that bridge the gap between prokaryotes and eukaryotes.</title>
        <authorList>
            <person name="Spang A."/>
            <person name="Saw J.H."/>
            <person name="Jorgensen S.L."/>
            <person name="Zaremba-Niedzwiedzka K."/>
            <person name="Martijn J."/>
            <person name="Lind A.E."/>
            <person name="van Eijk R."/>
            <person name="Schleper C."/>
            <person name="Guy L."/>
            <person name="Ettema T.J."/>
        </authorList>
    </citation>
    <scope>NUCLEOTIDE SEQUENCE</scope>
</reference>
<sequence length="71" mass="8258">MVNMKDDPIPKSLQNGPKPPEPEKIDGWFRAALKRCWPHPKYTPLHERPWRAVSYRMVAIHIDKTTPGGLR</sequence>
<accession>A0A0F9GH89</accession>
<dbReference type="AlphaFoldDB" id="A0A0F9GH89"/>
<protein>
    <submittedName>
        <fullName evidence="2">Uncharacterized protein</fullName>
    </submittedName>
</protein>
<proteinExistence type="predicted"/>